<protein>
    <submittedName>
        <fullName evidence="1">Uncharacterized protein</fullName>
    </submittedName>
</protein>
<dbReference type="EMBL" id="AFNU02000005">
    <property type="protein sequence ID" value="ERJ12249.1"/>
    <property type="molecule type" value="Genomic_DNA"/>
</dbReference>
<sequence length="52" mass="6008">MATTSFLNDTKLTKKEGQELAKIFKEDKKIVKIKAYSSKKKELSNFLKKNSK</sequence>
<evidence type="ECO:0000313" key="2">
    <source>
        <dbReference type="Proteomes" id="UP000005707"/>
    </source>
</evidence>
<evidence type="ECO:0000313" key="1">
    <source>
        <dbReference type="EMBL" id="ERJ12249.1"/>
    </source>
</evidence>
<accession>F7PTT6</accession>
<reference evidence="1 2" key="1">
    <citation type="journal article" date="2011" name="J. Bacteriol.">
        <title>Genome sequence of Haloplasma contractile, an unusual contractile bacterium from a deep-sea anoxic brine lake.</title>
        <authorList>
            <person name="Antunes A."/>
            <person name="Alam I."/>
            <person name="El Dorry H."/>
            <person name="Siam R."/>
            <person name="Robertson A."/>
            <person name="Bajic V.B."/>
            <person name="Stingl U."/>
        </authorList>
    </citation>
    <scope>NUCLEOTIDE SEQUENCE [LARGE SCALE GENOMIC DNA]</scope>
    <source>
        <strain evidence="1 2">SSD-17B</strain>
    </source>
</reference>
<keyword evidence="2" id="KW-1185">Reference proteome</keyword>
<comment type="caution">
    <text evidence="1">The sequence shown here is derived from an EMBL/GenBank/DDBJ whole genome shotgun (WGS) entry which is preliminary data.</text>
</comment>
<reference evidence="1 2" key="2">
    <citation type="journal article" date="2013" name="PLoS ONE">
        <title>INDIGO - INtegrated Data Warehouse of MIcrobial GenOmes with Examples from the Red Sea Extremophiles.</title>
        <authorList>
            <person name="Alam I."/>
            <person name="Antunes A."/>
            <person name="Kamau A.A."/>
            <person name="Ba Alawi W."/>
            <person name="Kalkatawi M."/>
            <person name="Stingl U."/>
            <person name="Bajic V.B."/>
        </authorList>
    </citation>
    <scope>NUCLEOTIDE SEQUENCE [LARGE SCALE GENOMIC DNA]</scope>
    <source>
        <strain evidence="1 2">SSD-17B</strain>
    </source>
</reference>
<dbReference type="Proteomes" id="UP000005707">
    <property type="component" value="Unassembled WGS sequence"/>
</dbReference>
<dbReference type="InParanoid" id="F7PTT6"/>
<name>F7PTT6_9MOLU</name>
<dbReference type="RefSeq" id="WP_008825253.1">
    <property type="nucleotide sequence ID" value="NZ_AFNU02000005.1"/>
</dbReference>
<organism evidence="1 2">
    <name type="scientific">Haloplasma contractile SSD-17B</name>
    <dbReference type="NCBI Taxonomy" id="1033810"/>
    <lineage>
        <taxon>Bacteria</taxon>
        <taxon>Bacillati</taxon>
        <taxon>Mycoplasmatota</taxon>
        <taxon>Mollicutes</taxon>
        <taxon>Haloplasmatales</taxon>
        <taxon>Haloplasmataceae</taxon>
        <taxon>Haloplasma</taxon>
    </lineage>
</organism>
<dbReference type="AlphaFoldDB" id="F7PTT6"/>
<gene>
    <name evidence="1" type="ORF">HLPCO_001776</name>
</gene>
<proteinExistence type="predicted"/>
<dbReference type="STRING" id="1033810.HLPCO_001776"/>